<feature type="non-terminal residue" evidence="4">
    <location>
        <position position="514"/>
    </location>
</feature>
<evidence type="ECO:0000256" key="2">
    <source>
        <dbReference type="SAM" id="Phobius"/>
    </source>
</evidence>
<keyword evidence="4" id="KW-0808">Transferase</keyword>
<dbReference type="GO" id="GO:0005524">
    <property type="term" value="F:ATP binding"/>
    <property type="evidence" value="ECO:0007669"/>
    <property type="project" value="InterPro"/>
</dbReference>
<dbReference type="PANTHER" id="PTHR44329">
    <property type="entry name" value="SERINE/THREONINE-PROTEIN KINASE TNNI3K-RELATED"/>
    <property type="match status" value="1"/>
</dbReference>
<dbReference type="SUPFAM" id="SSF56112">
    <property type="entry name" value="Protein kinase-like (PK-like)"/>
    <property type="match status" value="1"/>
</dbReference>
<evidence type="ECO:0000313" key="5">
    <source>
        <dbReference type="Proteomes" id="UP000237271"/>
    </source>
</evidence>
<dbReference type="InterPro" id="IPR000719">
    <property type="entry name" value="Prot_kinase_dom"/>
</dbReference>
<sequence>MATLLSSSSGHNWTTTPHCLASCTLNAAFCLVSPQTSECLLLSQTTDADEWRVALQDTQNYSFESVELPHQVQTLQLQGHKTNVQFDASSRWTGERLAALLFIGLDLTNTTFPTLPSTLTHLEIVGCVLNKLPLAWLVTLPKLETLVLADNTLMDERMELSEQQFTWLKTRISGDSAWKQGKTDTTECTDVKGGSVQRLGGYQVCVVPDDVAVARKLLLSISFESDESQTDDTDGSAAIDVKDTSTLVLLSMALPFIYFLYKVALYIFFMSTYSRHRREHEERARQNNTKVTANDSERDRPTANASTTSPPASPSPRAHRRQDKQPFNSNNAGFWVDEELQPWRLDFQRLKMRKCLNLLPAEKRQTLRKQSVTSAMNPREIWLASLAPTKGSAIAVSPGGGTTDTFVVAKFLAPKEDQGPRSPSSGNGGGGARDKLKSELKRQAVFSHPQVVTFIGVAWSRETHLVAITEYMAQGDLRQWLHRTAGKQGGKWSVQKIQMLLDVSRALLYLHSMH</sequence>
<name>A0A2P4Y0Z6_9STRA</name>
<feature type="region of interest" description="Disordered" evidence="1">
    <location>
        <begin position="279"/>
        <end position="331"/>
    </location>
</feature>
<dbReference type="SUPFAM" id="SSF52047">
    <property type="entry name" value="RNI-like"/>
    <property type="match status" value="1"/>
</dbReference>
<dbReference type="OrthoDB" id="4062651at2759"/>
<feature type="region of interest" description="Disordered" evidence="1">
    <location>
        <begin position="413"/>
        <end position="434"/>
    </location>
</feature>
<gene>
    <name evidence="4" type="ORF">PHPALM_11971</name>
</gene>
<feature type="domain" description="Protein kinase" evidence="3">
    <location>
        <begin position="367"/>
        <end position="514"/>
    </location>
</feature>
<protein>
    <submittedName>
        <fullName evidence="4">TKL protein kinase</fullName>
    </submittedName>
</protein>
<accession>A0A2P4Y0Z6</accession>
<reference evidence="4 5" key="1">
    <citation type="journal article" date="2017" name="Genome Biol. Evol.">
        <title>Phytophthora megakarya and P. palmivora, closely related causal agents of cacao black pod rot, underwent increases in genome sizes and gene numbers by different mechanisms.</title>
        <authorList>
            <person name="Ali S.S."/>
            <person name="Shao J."/>
            <person name="Lary D.J."/>
            <person name="Kronmiller B."/>
            <person name="Shen D."/>
            <person name="Strem M.D."/>
            <person name="Amoako-Attah I."/>
            <person name="Akrofi A.Y."/>
            <person name="Begoude B.A."/>
            <person name="Ten Hoopen G.M."/>
            <person name="Coulibaly K."/>
            <person name="Kebe B.I."/>
            <person name="Melnick R.L."/>
            <person name="Guiltinan M.J."/>
            <person name="Tyler B.M."/>
            <person name="Meinhardt L.W."/>
            <person name="Bailey B.A."/>
        </authorList>
    </citation>
    <scope>NUCLEOTIDE SEQUENCE [LARGE SCALE GENOMIC DNA]</scope>
    <source>
        <strain evidence="5">sbr112.9</strain>
    </source>
</reference>
<keyword evidence="2" id="KW-0472">Membrane</keyword>
<dbReference type="Gene3D" id="1.10.510.10">
    <property type="entry name" value="Transferase(Phosphotransferase) domain 1"/>
    <property type="match status" value="1"/>
</dbReference>
<dbReference type="Proteomes" id="UP000237271">
    <property type="component" value="Unassembled WGS sequence"/>
</dbReference>
<comment type="caution">
    <text evidence="4">The sequence shown here is derived from an EMBL/GenBank/DDBJ whole genome shotgun (WGS) entry which is preliminary data.</text>
</comment>
<dbReference type="InterPro" id="IPR011009">
    <property type="entry name" value="Kinase-like_dom_sf"/>
</dbReference>
<evidence type="ECO:0000256" key="1">
    <source>
        <dbReference type="SAM" id="MobiDB-lite"/>
    </source>
</evidence>
<dbReference type="EMBL" id="NCKW01006487">
    <property type="protein sequence ID" value="POM71460.1"/>
    <property type="molecule type" value="Genomic_DNA"/>
</dbReference>
<dbReference type="PROSITE" id="PS50011">
    <property type="entry name" value="PROTEIN_KINASE_DOM"/>
    <property type="match status" value="1"/>
</dbReference>
<dbReference type="Pfam" id="PF07714">
    <property type="entry name" value="PK_Tyr_Ser-Thr"/>
    <property type="match status" value="1"/>
</dbReference>
<evidence type="ECO:0000259" key="3">
    <source>
        <dbReference type="PROSITE" id="PS50011"/>
    </source>
</evidence>
<keyword evidence="2" id="KW-0812">Transmembrane</keyword>
<dbReference type="AlphaFoldDB" id="A0A2P4Y0Z6"/>
<dbReference type="InterPro" id="IPR001245">
    <property type="entry name" value="Ser-Thr/Tyr_kinase_cat_dom"/>
</dbReference>
<feature type="transmembrane region" description="Helical" evidence="2">
    <location>
        <begin position="247"/>
        <end position="269"/>
    </location>
</feature>
<proteinExistence type="predicted"/>
<dbReference type="PANTHER" id="PTHR44329:SF214">
    <property type="entry name" value="PROTEIN KINASE DOMAIN-CONTAINING PROTEIN"/>
    <property type="match status" value="1"/>
</dbReference>
<dbReference type="GO" id="GO:0004674">
    <property type="term" value="F:protein serine/threonine kinase activity"/>
    <property type="evidence" value="ECO:0007669"/>
    <property type="project" value="TreeGrafter"/>
</dbReference>
<keyword evidence="4" id="KW-0418">Kinase</keyword>
<evidence type="ECO:0000313" key="4">
    <source>
        <dbReference type="EMBL" id="POM71460.1"/>
    </source>
</evidence>
<keyword evidence="5" id="KW-1185">Reference proteome</keyword>
<organism evidence="4 5">
    <name type="scientific">Phytophthora palmivora</name>
    <dbReference type="NCBI Taxonomy" id="4796"/>
    <lineage>
        <taxon>Eukaryota</taxon>
        <taxon>Sar</taxon>
        <taxon>Stramenopiles</taxon>
        <taxon>Oomycota</taxon>
        <taxon>Peronosporomycetes</taxon>
        <taxon>Peronosporales</taxon>
        <taxon>Peronosporaceae</taxon>
        <taxon>Phytophthora</taxon>
    </lineage>
</organism>
<keyword evidence="2" id="KW-1133">Transmembrane helix</keyword>
<dbReference type="InterPro" id="IPR051681">
    <property type="entry name" value="Ser/Thr_Kinases-Pseudokinases"/>
</dbReference>